<dbReference type="InterPro" id="IPR008928">
    <property type="entry name" value="6-hairpin_glycosidase_sf"/>
</dbReference>
<dbReference type="AlphaFoldDB" id="A0A3G8YRN3"/>
<dbReference type="KEGG" id="dph:EHF33_14190"/>
<dbReference type="Proteomes" id="UP000276417">
    <property type="component" value="Chromosome 2"/>
</dbReference>
<dbReference type="SUPFAM" id="SSF48208">
    <property type="entry name" value="Six-hairpin glycosidases"/>
    <property type="match status" value="1"/>
</dbReference>
<dbReference type="Gene3D" id="1.50.10.20">
    <property type="match status" value="1"/>
</dbReference>
<gene>
    <name evidence="1" type="ORF">EHF33_14190</name>
</gene>
<reference evidence="1 2" key="1">
    <citation type="submission" date="2018-11" db="EMBL/GenBank/DDBJ databases">
        <title>Deinococcus shelandsis sp. nov., isolated from South Shetland Islands soil of Antarctica.</title>
        <authorList>
            <person name="Tian J."/>
        </authorList>
    </citation>
    <scope>NUCLEOTIDE SEQUENCE [LARGE SCALE GENOMIC DNA]</scope>
    <source>
        <strain evidence="1 2">S14-83T</strain>
    </source>
</reference>
<name>A0A3G8YRN3_9DEIO</name>
<dbReference type="Pfam" id="PF03663">
    <property type="entry name" value="Glyco_hydro_76"/>
    <property type="match status" value="1"/>
</dbReference>
<dbReference type="InterPro" id="IPR005198">
    <property type="entry name" value="Glyco_hydro_76"/>
</dbReference>
<keyword evidence="2" id="KW-1185">Reference proteome</keyword>
<organism evidence="1 2">
    <name type="scientific">Deinococcus psychrotolerans</name>
    <dbReference type="NCBI Taxonomy" id="2489213"/>
    <lineage>
        <taxon>Bacteria</taxon>
        <taxon>Thermotogati</taxon>
        <taxon>Deinococcota</taxon>
        <taxon>Deinococci</taxon>
        <taxon>Deinococcales</taxon>
        <taxon>Deinococcaceae</taxon>
        <taxon>Deinococcus</taxon>
    </lineage>
</organism>
<dbReference type="PIRSF" id="PIRSF021505">
    <property type="entry name" value="O_gly_hdrol"/>
    <property type="match status" value="1"/>
</dbReference>
<keyword evidence="1" id="KW-0378">Hydrolase</keyword>
<dbReference type="InterPro" id="IPR053169">
    <property type="entry name" value="MUG_Protein"/>
</dbReference>
<evidence type="ECO:0000313" key="1">
    <source>
        <dbReference type="EMBL" id="AZI44421.1"/>
    </source>
</evidence>
<accession>A0A3G8YRN3</accession>
<dbReference type="OrthoDB" id="2505409at2"/>
<protein>
    <submittedName>
        <fullName evidence="1">Glycosyl hydrolase</fullName>
    </submittedName>
</protein>
<evidence type="ECO:0000313" key="2">
    <source>
        <dbReference type="Proteomes" id="UP000276417"/>
    </source>
</evidence>
<dbReference type="EMBL" id="CP034184">
    <property type="protein sequence ID" value="AZI44421.1"/>
    <property type="molecule type" value="Genomic_DNA"/>
</dbReference>
<dbReference type="PANTHER" id="PTHR47791:SF3">
    <property type="entry name" value="MEIOTICALLY UP-REGULATED GENE 191 PROTEIN"/>
    <property type="match status" value="1"/>
</dbReference>
<sequence>MTDPLDLSFWADRAEMAQQMLSTQFWNPAQRIMNQYAPCDDGTCNAPYVYWWHAHTIDVLVDGLIRTNDPRYTQRIGEAFEGARTLNGGTLLHNWYDDMQWMALALLRAYEATGENRYLEGAQELWSDIQGGWNDHCGGGIAWKKDQLDYKNTPANAPAAILAARLYKVLGRAADLDWARRIYTWNKTHLVDIATGFVWDGMNRLGDGRLEDEWHFTYNQGAYLGAGLALFEATGEQTYLQDALRTADAALIRLIDAASGLLPYEGDGDGGLFKGIFVRYLALLVQVVPRPDLVAILQHNADVLWKAGRDLDTDLMGLSWDERPQDRVSLSGQQSGLMLLEALATLERQSLLS</sequence>
<proteinExistence type="predicted"/>
<dbReference type="GO" id="GO:0016787">
    <property type="term" value="F:hydrolase activity"/>
    <property type="evidence" value="ECO:0007669"/>
    <property type="project" value="UniProtKB-KW"/>
</dbReference>
<dbReference type="InterPro" id="IPR014512">
    <property type="entry name" value="O_gly_hydro"/>
</dbReference>
<dbReference type="GO" id="GO:0005975">
    <property type="term" value="P:carbohydrate metabolic process"/>
    <property type="evidence" value="ECO:0007669"/>
    <property type="project" value="InterPro"/>
</dbReference>
<dbReference type="PANTHER" id="PTHR47791">
    <property type="entry name" value="MEIOTICALLY UP-REGULATED GENE 191 PROTEIN"/>
    <property type="match status" value="1"/>
</dbReference>